<evidence type="ECO:0000256" key="2">
    <source>
        <dbReference type="ARBA" id="ARBA00022723"/>
    </source>
</evidence>
<evidence type="ECO:0000256" key="3">
    <source>
        <dbReference type="ARBA" id="ARBA00022833"/>
    </source>
</evidence>
<dbReference type="InterPro" id="IPR001138">
    <property type="entry name" value="Zn2Cys6_DnaBD"/>
</dbReference>
<feature type="region of interest" description="Disordered" evidence="8">
    <location>
        <begin position="83"/>
        <end position="144"/>
    </location>
</feature>
<keyword evidence="6" id="KW-0804">Transcription</keyword>
<keyword evidence="7" id="KW-0539">Nucleus</keyword>
<dbReference type="GO" id="GO:0006351">
    <property type="term" value="P:DNA-templated transcription"/>
    <property type="evidence" value="ECO:0007669"/>
    <property type="project" value="InterPro"/>
</dbReference>
<keyword evidence="3" id="KW-0862">Zinc</keyword>
<evidence type="ECO:0000256" key="4">
    <source>
        <dbReference type="ARBA" id="ARBA00023015"/>
    </source>
</evidence>
<dbReference type="OrthoDB" id="2154091at2759"/>
<dbReference type="CDD" id="cd00067">
    <property type="entry name" value="GAL4"/>
    <property type="match status" value="1"/>
</dbReference>
<sequence length="854" mass="93499">MKEERRTTKTGSGRGTYARQACNHCRRRKSKCDGQQPVCGPCRDSGRADECTWGRETAKKARTQQHFESLVNHIKSLEARVKELEGERTGPRSHPTRSGSVSDAARSAGSSSLSPHPSPVTKFELDDDTIPNGDDGIGSASSDNDSEIEQLIAPTRHLVLTNGEVEVYGPTSAYRLAPELKSDGMEGSNSDSVVTNPSPVFDWSRHLPPEAPLTRAEHDRLLDLLFRFCTSWCFRVIPNLFFRDMQRALTLPPSAPVPRLSHYSPMLHNALLALATAYSDDPRVHDIEFRRVFARCAKSYIEKDCLTPSVCFVSALSLLSTFHSSRGEQSLGYLYAGMAGRMTQALGLQIDCSSLVKSGRIKEADMLNRNWAYWATFCQDVCWSLYIGRDCAMAPPKEGQGVPVPFVDSEFDHEPWSWEPSGLPPQKSNIASVFAATCELLRIGRRVMDFVNGLGTDFKHPNLQVVSELDIELNAWKDSLAPEVDLTAATRPSALPHRLTVHLMFWWLFILLHRPFYRRTRPGNVDIDHVKLCNRAAENMMLLLGIWHNNYNLRYVSTTHVQITFSAGTVFVLSAIQAISGPRLGRVTLASSLSHVETCLEYLAVIGRSWETAEIAREILLSFFDETLKPRLLLRGGDASLKFELQDVDKRARARANSSATSPVRQKTDDESGVTPTSPFGPALSMSSSGGPGASLNGELRYFPGSPTLPTLGWPSLASGGKACAEFFAPSSASPTLEHYARDADMDLDVGYSFGMNMNMVSDLPPQLARAGSAASPAGASCTAPPNPDMMAFGVPELGVGYGFDPHAHAHVALEFSAEELAIMDQIVRQQQQQHGGGGAGSAPELYAIGQQVG</sequence>
<dbReference type="CDD" id="cd12148">
    <property type="entry name" value="fungal_TF_MHR"/>
    <property type="match status" value="1"/>
</dbReference>
<evidence type="ECO:0000313" key="11">
    <source>
        <dbReference type="Proteomes" id="UP000053257"/>
    </source>
</evidence>
<keyword evidence="2" id="KW-0479">Metal-binding</keyword>
<comment type="subcellular location">
    <subcellularLocation>
        <location evidence="1">Nucleus</location>
    </subcellularLocation>
</comment>
<evidence type="ECO:0000256" key="6">
    <source>
        <dbReference type="ARBA" id="ARBA00023163"/>
    </source>
</evidence>
<evidence type="ECO:0000256" key="5">
    <source>
        <dbReference type="ARBA" id="ARBA00023125"/>
    </source>
</evidence>
<gene>
    <name evidence="10" type="ORF">PHLGIDRAFT_122829</name>
</gene>
<dbReference type="PROSITE" id="PS50048">
    <property type="entry name" value="ZN2_CY6_FUNGAL_2"/>
    <property type="match status" value="1"/>
</dbReference>
<feature type="region of interest" description="Disordered" evidence="8">
    <location>
        <begin position="652"/>
        <end position="692"/>
    </location>
</feature>
<feature type="region of interest" description="Disordered" evidence="8">
    <location>
        <begin position="28"/>
        <end position="52"/>
    </location>
</feature>
<dbReference type="STRING" id="745531.A0A0C3S2V1"/>
<dbReference type="GO" id="GO:0008270">
    <property type="term" value="F:zinc ion binding"/>
    <property type="evidence" value="ECO:0007669"/>
    <property type="project" value="InterPro"/>
</dbReference>
<proteinExistence type="predicted"/>
<evidence type="ECO:0000259" key="9">
    <source>
        <dbReference type="PROSITE" id="PS50048"/>
    </source>
</evidence>
<evidence type="ECO:0000313" key="10">
    <source>
        <dbReference type="EMBL" id="KIP02035.1"/>
    </source>
</evidence>
<dbReference type="InterPro" id="IPR051615">
    <property type="entry name" value="Transcr_Regulatory_Elem"/>
</dbReference>
<evidence type="ECO:0000256" key="8">
    <source>
        <dbReference type="SAM" id="MobiDB-lite"/>
    </source>
</evidence>
<keyword evidence="4" id="KW-0805">Transcription regulation</keyword>
<evidence type="ECO:0000256" key="1">
    <source>
        <dbReference type="ARBA" id="ARBA00004123"/>
    </source>
</evidence>
<reference evidence="10 11" key="1">
    <citation type="journal article" date="2014" name="PLoS Genet.">
        <title>Analysis of the Phlebiopsis gigantea genome, transcriptome and secretome provides insight into its pioneer colonization strategies of wood.</title>
        <authorList>
            <person name="Hori C."/>
            <person name="Ishida T."/>
            <person name="Igarashi K."/>
            <person name="Samejima M."/>
            <person name="Suzuki H."/>
            <person name="Master E."/>
            <person name="Ferreira P."/>
            <person name="Ruiz-Duenas F.J."/>
            <person name="Held B."/>
            <person name="Canessa P."/>
            <person name="Larrondo L.F."/>
            <person name="Schmoll M."/>
            <person name="Druzhinina I.S."/>
            <person name="Kubicek C.P."/>
            <person name="Gaskell J.A."/>
            <person name="Kersten P."/>
            <person name="St John F."/>
            <person name="Glasner J."/>
            <person name="Sabat G."/>
            <person name="Splinter BonDurant S."/>
            <person name="Syed K."/>
            <person name="Yadav J."/>
            <person name="Mgbeahuruike A.C."/>
            <person name="Kovalchuk A."/>
            <person name="Asiegbu F.O."/>
            <person name="Lackner G."/>
            <person name="Hoffmeister D."/>
            <person name="Rencoret J."/>
            <person name="Gutierrez A."/>
            <person name="Sun H."/>
            <person name="Lindquist E."/>
            <person name="Barry K."/>
            <person name="Riley R."/>
            <person name="Grigoriev I.V."/>
            <person name="Henrissat B."/>
            <person name="Kues U."/>
            <person name="Berka R.M."/>
            <person name="Martinez A.T."/>
            <person name="Covert S.F."/>
            <person name="Blanchette R.A."/>
            <person name="Cullen D."/>
        </authorList>
    </citation>
    <scope>NUCLEOTIDE SEQUENCE [LARGE SCALE GENOMIC DNA]</scope>
    <source>
        <strain evidence="10 11">11061_1 CR5-6</strain>
    </source>
</reference>
<dbReference type="HOGENOM" id="CLU_007003_2_1_1"/>
<feature type="domain" description="Zn(2)-C6 fungal-type" evidence="9">
    <location>
        <begin position="21"/>
        <end position="53"/>
    </location>
</feature>
<accession>A0A0C3S2V1</accession>
<keyword evidence="5" id="KW-0238">DNA-binding</keyword>
<keyword evidence="11" id="KW-1185">Reference proteome</keyword>
<dbReference type="PANTHER" id="PTHR31313">
    <property type="entry name" value="TY1 ENHANCER ACTIVATOR"/>
    <property type="match status" value="1"/>
</dbReference>
<dbReference type="Proteomes" id="UP000053257">
    <property type="component" value="Unassembled WGS sequence"/>
</dbReference>
<dbReference type="Pfam" id="PF04082">
    <property type="entry name" value="Fungal_trans"/>
    <property type="match status" value="1"/>
</dbReference>
<organism evidence="10 11">
    <name type="scientific">Phlebiopsis gigantea (strain 11061_1 CR5-6)</name>
    <name type="common">White-rot fungus</name>
    <name type="synonym">Peniophora gigantea</name>
    <dbReference type="NCBI Taxonomy" id="745531"/>
    <lineage>
        <taxon>Eukaryota</taxon>
        <taxon>Fungi</taxon>
        <taxon>Dikarya</taxon>
        <taxon>Basidiomycota</taxon>
        <taxon>Agaricomycotina</taxon>
        <taxon>Agaricomycetes</taxon>
        <taxon>Polyporales</taxon>
        <taxon>Phanerochaetaceae</taxon>
        <taxon>Phlebiopsis</taxon>
    </lineage>
</organism>
<evidence type="ECO:0000256" key="7">
    <source>
        <dbReference type="ARBA" id="ARBA00023242"/>
    </source>
</evidence>
<dbReference type="GO" id="GO:0005634">
    <property type="term" value="C:nucleus"/>
    <property type="evidence" value="ECO:0007669"/>
    <property type="project" value="UniProtKB-SubCell"/>
</dbReference>
<dbReference type="AlphaFoldDB" id="A0A0C3S2V1"/>
<dbReference type="PANTHER" id="PTHR31313:SF81">
    <property type="entry name" value="TY1 ENHANCER ACTIVATOR"/>
    <property type="match status" value="1"/>
</dbReference>
<dbReference type="Gene3D" id="4.10.240.10">
    <property type="entry name" value="Zn(2)-C6 fungal-type DNA-binding domain"/>
    <property type="match status" value="1"/>
</dbReference>
<dbReference type="SMART" id="SM00906">
    <property type="entry name" value="Fungal_trans"/>
    <property type="match status" value="1"/>
</dbReference>
<dbReference type="Pfam" id="PF00172">
    <property type="entry name" value="Zn_clus"/>
    <property type="match status" value="1"/>
</dbReference>
<dbReference type="GO" id="GO:0003677">
    <property type="term" value="F:DNA binding"/>
    <property type="evidence" value="ECO:0007669"/>
    <property type="project" value="UniProtKB-KW"/>
</dbReference>
<dbReference type="SMART" id="SM00066">
    <property type="entry name" value="GAL4"/>
    <property type="match status" value="1"/>
</dbReference>
<dbReference type="GO" id="GO:0000981">
    <property type="term" value="F:DNA-binding transcription factor activity, RNA polymerase II-specific"/>
    <property type="evidence" value="ECO:0007669"/>
    <property type="project" value="InterPro"/>
</dbReference>
<name>A0A0C3S2V1_PHLG1</name>
<dbReference type="PROSITE" id="PS00463">
    <property type="entry name" value="ZN2_CY6_FUNGAL_1"/>
    <property type="match status" value="1"/>
</dbReference>
<dbReference type="InterPro" id="IPR007219">
    <property type="entry name" value="XnlR_reg_dom"/>
</dbReference>
<dbReference type="InterPro" id="IPR036864">
    <property type="entry name" value="Zn2-C6_fun-type_DNA-bd_sf"/>
</dbReference>
<dbReference type="EMBL" id="KN840711">
    <property type="protein sequence ID" value="KIP02035.1"/>
    <property type="molecule type" value="Genomic_DNA"/>
</dbReference>
<protein>
    <recommendedName>
        <fullName evidence="9">Zn(2)-C6 fungal-type domain-containing protein</fullName>
    </recommendedName>
</protein>
<dbReference type="SUPFAM" id="SSF57701">
    <property type="entry name" value="Zn2/Cys6 DNA-binding domain"/>
    <property type="match status" value="1"/>
</dbReference>
<feature type="compositionally biased region" description="Low complexity" evidence="8">
    <location>
        <begin position="98"/>
        <end position="115"/>
    </location>
</feature>